<dbReference type="EMBL" id="OY978837">
    <property type="protein sequence ID" value="CAK6596342.1"/>
    <property type="molecule type" value="Genomic_DNA"/>
</dbReference>
<gene>
    <name evidence="1" type="ORF">K44PH129C1_LOCUS5</name>
</gene>
<reference evidence="1 2" key="1">
    <citation type="submission" date="2023-10" db="EMBL/GenBank/DDBJ databases">
        <authorList>
            <person name="Robby Concha-Eloko"/>
            <person name="Pilar Barberan- Martinez"/>
            <person name="Rafael Sanjuan"/>
            <person name="Pilar Domingo-Calap"/>
        </authorList>
    </citation>
    <scope>NUCLEOTIDE SEQUENCE [LARGE SCALE GENOMIC DNA]</scope>
</reference>
<protein>
    <recommendedName>
        <fullName evidence="3">Tail fiber protein</fullName>
    </recommendedName>
</protein>
<keyword evidence="2" id="KW-1185">Reference proteome</keyword>
<sequence length="233" mass="25452">MALGITGQRQKNKLATVAIDTLPTVTAPEVLRADSLLNRRDLSGKTEGAMVVVLEGPNKGLYVALDDKRDGHWMYLHGVTTEGEASRDTVREIDDMVDVELGGAFYSHFSLADARIDTKVIETPVLLLDGSYAYRCRMTFDFNCTRLSSSTDTEISFTLNLVGETGLAGQYYPVDHATFTAWVNSGVVFGHIDSKSATTNNVPVRIHIAEGTGTSFNFSFSLEWTSTEQIAEG</sequence>
<evidence type="ECO:0008006" key="3">
    <source>
        <dbReference type="Google" id="ProtNLM"/>
    </source>
</evidence>
<proteinExistence type="predicted"/>
<name>A0AAV1ME87_9CAUD</name>
<evidence type="ECO:0000313" key="2">
    <source>
        <dbReference type="Proteomes" id="UP001497442"/>
    </source>
</evidence>
<evidence type="ECO:0000313" key="1">
    <source>
        <dbReference type="EMBL" id="CAK6596342.1"/>
    </source>
</evidence>
<accession>A0AAV1ME87</accession>
<organism evidence="1 2">
    <name type="scientific">Klebsiella phage vB_Kpl_K44PH129C1</name>
    <dbReference type="NCBI Taxonomy" id="3071657"/>
    <lineage>
        <taxon>Viruses</taxon>
        <taxon>Duplodnaviria</taxon>
        <taxon>Heunggongvirae</taxon>
        <taxon>Uroviricota</taxon>
        <taxon>Caudoviricetes</taxon>
        <taxon>Autographivirales</taxon>
        <taxon>Autosignataviridae</taxon>
        <taxon>Molineuxvirinae</taxon>
        <taxon>Ulipvirus</taxon>
        <taxon>Ulipvirus K44PH129C1</taxon>
    </lineage>
</organism>
<dbReference type="Proteomes" id="UP001497442">
    <property type="component" value="Chromosome"/>
</dbReference>